<feature type="region of interest" description="Disordered" evidence="1">
    <location>
        <begin position="1381"/>
        <end position="1411"/>
    </location>
</feature>
<evidence type="ECO:0000313" key="5">
    <source>
        <dbReference type="Proteomes" id="UP001642540"/>
    </source>
</evidence>
<dbReference type="Gene3D" id="3.40.50.410">
    <property type="entry name" value="von Willebrand factor, type A domain"/>
    <property type="match status" value="10"/>
</dbReference>
<feature type="signal peptide" evidence="2">
    <location>
        <begin position="1"/>
        <end position="26"/>
    </location>
</feature>
<evidence type="ECO:0000256" key="1">
    <source>
        <dbReference type="SAM" id="MobiDB-lite"/>
    </source>
</evidence>
<feature type="chain" id="PRO_5047396861" description="VWFA domain-containing protein" evidence="2">
    <location>
        <begin position="27"/>
        <end position="2876"/>
    </location>
</feature>
<sequence>MGSQIPLKILNGIIFLLISNLKSAESQTDVCGTTGRVKTRLQVAFVIDRTYTFEALLPATGKIVKDFHARISKTFPGSEIAITTFADFTFTQRYDNEDKCYTLYQPFTTRMSDLYRSLSQITPSEGNTDNPENSLQGLMFTGADTKIGWNSANQDADGTAIQRVLILITDMDDLISVGANFKDAYKRHAARGDGSDTCTNSLYPNHNLIAKVLQQRKALLIGALAKTALTPKNIIQIYTNHFNKLGVKYNLFQFEFQSGNPASLAADLEREIYKTVPCKPMLPPPPTPPPPPPMQPPPPPPMQPPPPPPMQPPPPTMPVDMCGPNGRIKTRLQVAFVVDRTGSFQPLLPKAAALIKEFHAKISKTFPGSQVAVTSFADFTYTQRYDEMDKCYNLDQQFTTEYSELDRNLAKLMISIGNVDFPENSLQAIMFTCADKTIGWNTLEFDPDGAIIQRVIILITDDEDLITTGANFKDAANRHPALGDGSDTCTNSLYPDYNLMGKVLKERNARIIGALAMTATTPVDLPLSYSNHFTSIGATFNLLQFKIDNIATFASELEGAIYKTIPCKPEPIIPPPPSDICGSNGRAKTRLQVAFVIDRTRSFQSLLSKTAALIKEFLDKISKKFPGSQIAVTSFADFTDTQRYDESDKCYSLDQGFTTSLSDLESNIAKLMVSTGSYDFAENSLQALFFTCADTTVGWNKMDYDTDGAIIQRVVVLITDDDDLITRGARFKDAAQRHPAKGDGSDTCTNSLYPDYAILGKVVKERNALIIGALAMTARTPADLLLKFSNHFNNIGASFNLFQFKLDNIERFASELEGAIYNTVPCKPEPVPKQPSTPTPSMPKDICGPEGKVKTKLQIALVIDRTNSIREFWKKLPPIIQDLHRRIIKTFPDSEIGLTSFADFTYTQRYDDTDKCYKLDQPLTANMKDLDKSVSSIGLTDGNVDWPENSLQAIMLTAADQQMGWNGNDFDANGIAIQRVILMVTDADDLISTGVTFKDASQRHPAKGDGTDTCTNSLYPDYSTISKVLSDRKARVIAALAKSRSAPPNIVAIYTNHFEKIGVDHNILQFEQTKLASFAAEIEKAILKIVPVPCKEPTPTQPTTPPVDECEANGNKRASARIQLAFVMDRTASFTTRFFRTFGETIEKIFMSLNSRFPGTKVAMTLFTDFTSRQWNHNLPEHQLNNFFDDETSCYARHYKFISNFDTFKNSTGRIRTFIGSGGDATEDQLTAIMMTAADKELGWNNGRQDKKGTFVYKLICMLTDSDTHPLNFNNEGHFLDFNKRRPAKGDGTDTCSNALLPTHEVVAKLLRSKGIRLVGLLSKQNVANIFESWDKHFDKLGVMYNLAEFNIQKVEESFEGLVRSILMTLPCDIININTVPPSPAPTPPTQPPSVPSMPPPPPPPMQPPPPTIPADMCGPNGRIKTRLQVAFVVDRTGSFQPLLPKAAALIKEFHGKISKTFPGSQVAVTSFADFTTTQRYDEMNKCYNLDQQFTTEYSELDRNLAKLEISTGNVDFPENSLQALMFTCADNTIGWNKLDYDPDGAIIQRVIILITDDEDLISTGVTFKDAAQRHPAIGDGSDTCTNSLYPDYNLMGKVLKERNARIIGALGMTRTTPVDLPLRYTNHFTSMGASFNLLAFQIDKIATFASELEGAIYKTIPCKPEITIPPPPSDICGSNGRAKTRLQVAFVIDRTRSFQPLLLKTGVLIKEFLGKISKKFPGSQIAVTSFADFTTTQRYDENNKCYSLDQQFTASLTDLESNLAKITVSTGSFDFPENSLQALFFTCADRTAGWNKMDYDTDGAIFQRVVILITDDDDLITKGANFKDAAQRHPAKGDGSDTCTNSLYPDYAILGKVVKERNALLIGALAITARTPSDLLLIFKNHFTKIGASFNLFQFKLDDIEKLGSELEGAIYNTVPCKPEPPPKMAPPPPPPPPPTIPSAPPPPTMPVDICGPNGRIKTRLQVAFVVDRTGSFEPLLPKAAALIKEFHGKISKTFPGSQVAVTSFADFTTTQRYDEMNKCYNLDQQFTTEYSELGRNLAKLMISLGNVDFPENSLQALMFTCADLTIGWNKVDYDADGAIIQRVIILITDDEDLISTGVTFKDAAQRHPAIGDGSDTCTNSLYPDYNLMGKVLKERNARIIGALAMTATTPVDLSIRYTDHFTRMGATFNLLQFKIDHIATFASELEGAIYKTIPCKPEPIIPPPPSDICGSNGRAKTRLQVAFVIDRTRSFQSLLPKTAALITEFLGKISKKFPGSQIAVTSFADFTATQRYDENNKCYSLDQLFTSKLSDLESNLAKIAVSTGSYDFPENSLQALMFTCADKTIGWNKMDLDTDGAIFQRVVVLITDDDDLITTGAKFKDAAQRHPAKGDGSDTCTNSLYPDYAILGKVVKERNALIIGALAMTGRTPADLMLRFSNHFKNIGASFNLFQFKLDDIGKLGSELEGAIYNTVPCKPDIPPPPPQIPPPPPNKLPPVDICGPNGRVKTKLQVAFVIDRTYSFETLIAKSGAVVRDFSGRISKTFPGSEIAVTSFADFTSSQRYDETNKCYNLDQVFTTSMSDLENSLSKITASLGSFDFPENSLQALMFTGADTKIGWNNKNQAADGAFIQHVIILITDNDDLISNGVKFKDESQRHAPKGDGTDTCTNSLYPDYNIMAKVLNQKRALVIGAFAKTSRTPANIFDLYTNHFTKIGVPHSLFQFEFEPKNPGSLATELERAIYNTVPCKPDLAPPPPPPPKVICMESRVPTSPSHSLEFCHPLGSVPLDDPGIGNCFVDANGKFVVTEDCPCDPRLDTCPCDPDDDCDEWDPPGYNTLAFSVHSHNVLVDDATHNQDYSPSPDDAGDMRVPLITNVRSSSPPPHRHPHQRRI</sequence>
<gene>
    <name evidence="4" type="ORF">ODALV1_LOCUS5674</name>
</gene>
<keyword evidence="2" id="KW-0732">Signal</keyword>
<dbReference type="PANTHER" id="PTHR47763:SF1">
    <property type="entry name" value="DUF659 DOMAIN-CONTAINING PROTEIN"/>
    <property type="match status" value="1"/>
</dbReference>
<reference evidence="4 5" key="1">
    <citation type="submission" date="2024-08" db="EMBL/GenBank/DDBJ databases">
        <authorList>
            <person name="Cucini C."/>
            <person name="Frati F."/>
        </authorList>
    </citation>
    <scope>NUCLEOTIDE SEQUENCE [LARGE SCALE GENOMIC DNA]</scope>
</reference>
<dbReference type="EMBL" id="CAXLJM020000017">
    <property type="protein sequence ID" value="CAL8084034.1"/>
    <property type="molecule type" value="Genomic_DNA"/>
</dbReference>
<organism evidence="4 5">
    <name type="scientific">Orchesella dallaii</name>
    <dbReference type="NCBI Taxonomy" id="48710"/>
    <lineage>
        <taxon>Eukaryota</taxon>
        <taxon>Metazoa</taxon>
        <taxon>Ecdysozoa</taxon>
        <taxon>Arthropoda</taxon>
        <taxon>Hexapoda</taxon>
        <taxon>Collembola</taxon>
        <taxon>Entomobryomorpha</taxon>
        <taxon>Entomobryoidea</taxon>
        <taxon>Orchesellidae</taxon>
        <taxon>Orchesellinae</taxon>
        <taxon>Orchesella</taxon>
    </lineage>
</organism>
<evidence type="ECO:0000259" key="3">
    <source>
        <dbReference type="PROSITE" id="PS50234"/>
    </source>
</evidence>
<dbReference type="PANTHER" id="PTHR47763">
    <property type="entry name" value="ALPHA-PROTEIN KINASE VWKA"/>
    <property type="match status" value="1"/>
</dbReference>
<keyword evidence="5" id="KW-1185">Reference proteome</keyword>
<feature type="region of interest" description="Disordered" evidence="1">
    <location>
        <begin position="277"/>
        <end position="318"/>
    </location>
</feature>
<name>A0ABP1PZX0_9HEXA</name>
<feature type="compositionally biased region" description="Basic residues" evidence="1">
    <location>
        <begin position="2867"/>
        <end position="2876"/>
    </location>
</feature>
<proteinExistence type="predicted"/>
<dbReference type="InterPro" id="IPR036465">
    <property type="entry name" value="vWFA_dom_sf"/>
</dbReference>
<feature type="compositionally biased region" description="Pro residues" evidence="1">
    <location>
        <begin position="280"/>
        <end position="317"/>
    </location>
</feature>
<evidence type="ECO:0000313" key="4">
    <source>
        <dbReference type="EMBL" id="CAL8084034.1"/>
    </source>
</evidence>
<comment type="caution">
    <text evidence="4">The sequence shown here is derived from an EMBL/GenBank/DDBJ whole genome shotgun (WGS) entry which is preliminary data.</text>
</comment>
<evidence type="ECO:0000256" key="2">
    <source>
        <dbReference type="SAM" id="SignalP"/>
    </source>
</evidence>
<protein>
    <recommendedName>
        <fullName evidence="3">VWFA domain-containing protein</fullName>
    </recommendedName>
</protein>
<dbReference type="InterPro" id="IPR052969">
    <property type="entry name" value="Thr-specific_kinase-like"/>
</dbReference>
<feature type="region of interest" description="Disordered" evidence="1">
    <location>
        <begin position="1923"/>
        <end position="1951"/>
    </location>
</feature>
<dbReference type="PROSITE" id="PS50234">
    <property type="entry name" value="VWFA"/>
    <property type="match status" value="2"/>
</dbReference>
<feature type="region of interest" description="Disordered" evidence="1">
    <location>
        <begin position="2836"/>
        <end position="2876"/>
    </location>
</feature>
<dbReference type="InterPro" id="IPR002035">
    <property type="entry name" value="VWF_A"/>
</dbReference>
<dbReference type="SUPFAM" id="SSF53300">
    <property type="entry name" value="vWA-like"/>
    <property type="match status" value="9"/>
</dbReference>
<dbReference type="SMART" id="SM00327">
    <property type="entry name" value="VWA"/>
    <property type="match status" value="7"/>
</dbReference>
<dbReference type="Proteomes" id="UP001642540">
    <property type="component" value="Unassembled WGS sequence"/>
</dbReference>
<accession>A0ABP1PZX0</accession>
<feature type="domain" description="VWFA" evidence="3">
    <location>
        <begin position="1688"/>
        <end position="1920"/>
    </location>
</feature>
<feature type="domain" description="VWFA" evidence="3">
    <location>
        <begin position="592"/>
        <end position="824"/>
    </location>
</feature>